<comment type="similarity">
    <text evidence="10">Belongs to the SGF11 family.</text>
</comment>
<dbReference type="InterPro" id="IPR013243">
    <property type="entry name" value="SCA7_dom"/>
</dbReference>
<organism evidence="13 14">
    <name type="scientific">Chilo suppressalis</name>
    <name type="common">Asiatic rice borer moth</name>
    <dbReference type="NCBI Taxonomy" id="168631"/>
    <lineage>
        <taxon>Eukaryota</taxon>
        <taxon>Metazoa</taxon>
        <taxon>Ecdysozoa</taxon>
        <taxon>Arthropoda</taxon>
        <taxon>Hexapoda</taxon>
        <taxon>Insecta</taxon>
        <taxon>Pterygota</taxon>
        <taxon>Neoptera</taxon>
        <taxon>Endopterygota</taxon>
        <taxon>Lepidoptera</taxon>
        <taxon>Glossata</taxon>
        <taxon>Ditrysia</taxon>
        <taxon>Pyraloidea</taxon>
        <taxon>Crambidae</taxon>
        <taxon>Crambinae</taxon>
        <taxon>Chilo</taxon>
    </lineage>
</organism>
<dbReference type="PANTHER" id="PTHR46367">
    <property type="entry name" value="ATAXIN-7-LIKE PROTEIN 3"/>
    <property type="match status" value="1"/>
</dbReference>
<keyword evidence="9 10" id="KW-0539">Nucleus</keyword>
<feature type="compositionally biased region" description="Low complexity" evidence="11">
    <location>
        <begin position="269"/>
        <end position="282"/>
    </location>
</feature>
<keyword evidence="14" id="KW-1185">Reference proteome</keyword>
<feature type="domain" description="SCA7" evidence="12">
    <location>
        <begin position="205"/>
        <end position="272"/>
    </location>
</feature>
<dbReference type="PANTHER" id="PTHR46367:SF1">
    <property type="entry name" value="ATAXIN-7-LIKE PROTEIN 3"/>
    <property type="match status" value="1"/>
</dbReference>
<evidence type="ECO:0000256" key="1">
    <source>
        <dbReference type="ARBA" id="ARBA00004123"/>
    </source>
</evidence>
<evidence type="ECO:0000313" key="13">
    <source>
        <dbReference type="EMBL" id="CAH2983504.1"/>
    </source>
</evidence>
<keyword evidence="8 10" id="KW-0804">Transcription</keyword>
<evidence type="ECO:0000256" key="6">
    <source>
        <dbReference type="ARBA" id="ARBA00023015"/>
    </source>
</evidence>
<evidence type="ECO:0000256" key="11">
    <source>
        <dbReference type="SAM" id="MobiDB-lite"/>
    </source>
</evidence>
<protein>
    <recommendedName>
        <fullName evidence="10">SAGA-associated factor 11 homolog</fullName>
    </recommendedName>
</protein>
<comment type="subunit">
    <text evidence="10">Component of some SAGA transcription coactivator-HAT complexes. Within the SAGA complex, participates to a subcomplex of SAGA called the DUB module (deubiquitination module).</text>
</comment>
<dbReference type="PROSITE" id="PS51505">
    <property type="entry name" value="SCA7"/>
    <property type="match status" value="1"/>
</dbReference>
<feature type="zinc finger region" description="SGF11-type" evidence="10">
    <location>
        <begin position="96"/>
        <end position="117"/>
    </location>
</feature>
<dbReference type="HAMAP" id="MF_03047">
    <property type="entry name" value="Sgf11"/>
    <property type="match status" value="1"/>
</dbReference>
<comment type="subcellular location">
    <subcellularLocation>
        <location evidence="1 10">Nucleus</location>
    </subcellularLocation>
</comment>
<evidence type="ECO:0000256" key="7">
    <source>
        <dbReference type="ARBA" id="ARBA00023159"/>
    </source>
</evidence>
<evidence type="ECO:0000256" key="2">
    <source>
        <dbReference type="ARBA" id="ARBA00022723"/>
    </source>
</evidence>
<keyword evidence="2 10" id="KW-0479">Metal-binding</keyword>
<feature type="region of interest" description="Disordered" evidence="11">
    <location>
        <begin position="128"/>
        <end position="148"/>
    </location>
</feature>
<evidence type="ECO:0000256" key="10">
    <source>
        <dbReference type="HAMAP-Rule" id="MF_03047"/>
    </source>
</evidence>
<dbReference type="Pfam" id="PF08209">
    <property type="entry name" value="Sgf11"/>
    <property type="match status" value="1"/>
</dbReference>
<keyword evidence="4 10" id="KW-0862">Zinc</keyword>
<proteinExistence type="inferred from homology"/>
<evidence type="ECO:0000256" key="4">
    <source>
        <dbReference type="ARBA" id="ARBA00022833"/>
    </source>
</evidence>
<sequence>MSTIVSELSMNDLNNKFFEIMQSESNAEEAANFIYDSVFDDVTVGFLFEFHHGLKTGLSDLLEGEKEDDDVYKIVNTPECDVFGFSIMKKTPDSNCSCPNCERPVSATRFAPHLEKCMGMGRNSSRIASRRIASNSREPTSYAGLLSDDEDDADWAGGSLQSERRKRRIKNNNNRKPNKLHNGNNRNNNGNQSTDADGGATYETMTANEKKNLLLQICGVVSEHTKKLCTRSTRCPQHTEEQRRLLRNTVLEPSTPESASMTGADEAGSPPDSSPSSSCSSSSRKRDRHRPPPKMKNKRERVSPNDRD</sequence>
<comment type="domain">
    <text evidence="10">The C-terminal SGF11-type zinc-finger domain forms part of the 'catalytic lobe' of the SAGA deubiquitination module.</text>
</comment>
<evidence type="ECO:0000259" key="12">
    <source>
        <dbReference type="PROSITE" id="PS51505"/>
    </source>
</evidence>
<dbReference type="Gene3D" id="3.30.160.60">
    <property type="entry name" value="Classic Zinc Finger"/>
    <property type="match status" value="1"/>
</dbReference>
<feature type="compositionally biased region" description="Polar residues" evidence="11">
    <location>
        <begin position="251"/>
        <end position="261"/>
    </location>
</feature>
<evidence type="ECO:0000256" key="8">
    <source>
        <dbReference type="ARBA" id="ARBA00023163"/>
    </source>
</evidence>
<keyword evidence="3 10" id="KW-0863">Zinc-finger</keyword>
<accession>A0ABN8L5Q9</accession>
<keyword evidence="7 10" id="KW-0010">Activator</keyword>
<dbReference type="InterPro" id="IPR051078">
    <property type="entry name" value="SGF11"/>
</dbReference>
<dbReference type="Gene3D" id="6.10.140.1270">
    <property type="match status" value="1"/>
</dbReference>
<dbReference type="Proteomes" id="UP001153292">
    <property type="component" value="Chromosome 17"/>
</dbReference>
<evidence type="ECO:0000256" key="3">
    <source>
        <dbReference type="ARBA" id="ARBA00022771"/>
    </source>
</evidence>
<feature type="region of interest" description="Disordered" evidence="11">
    <location>
        <begin position="163"/>
        <end position="200"/>
    </location>
</feature>
<keyword evidence="6 10" id="KW-0805">Transcription regulation</keyword>
<gene>
    <name evidence="10" type="primary">Sgf11</name>
    <name evidence="13" type="ORF">CHILSU_LOCUS3793</name>
</gene>
<feature type="region of interest" description="Disordered" evidence="11">
    <location>
        <begin position="230"/>
        <end position="308"/>
    </location>
</feature>
<comment type="function">
    <text evidence="10">Component of the transcription regulatory histone acetylation (HAT) complex SAGA, a multiprotein complex that activates transcription by remodeling chromatin and mediating histone acetylation and deubiquitination. Within the SAGA complex, participates in a subcomplex that specifically deubiquitinates histone H2B. The SAGA complex is recruited to specific gene promoters by activators, where it is required for transcription.</text>
</comment>
<dbReference type="EMBL" id="OU963910">
    <property type="protein sequence ID" value="CAH2983504.1"/>
    <property type="molecule type" value="Genomic_DNA"/>
</dbReference>
<comment type="domain">
    <text evidence="10">The long N-terminal helix forms part of the 'assembly lobe' of the SAGA deubiquitination module.</text>
</comment>
<evidence type="ECO:0000256" key="9">
    <source>
        <dbReference type="ARBA" id="ARBA00023242"/>
    </source>
</evidence>
<feature type="compositionally biased region" description="Low complexity" evidence="11">
    <location>
        <begin position="171"/>
        <end position="191"/>
    </location>
</feature>
<evidence type="ECO:0000256" key="5">
    <source>
        <dbReference type="ARBA" id="ARBA00022853"/>
    </source>
</evidence>
<evidence type="ECO:0000313" key="14">
    <source>
        <dbReference type="Proteomes" id="UP001153292"/>
    </source>
</evidence>
<reference evidence="13" key="1">
    <citation type="submission" date="2021-12" db="EMBL/GenBank/DDBJ databases">
        <authorList>
            <person name="King R."/>
        </authorList>
    </citation>
    <scope>NUCLEOTIDE SEQUENCE</scope>
</reference>
<feature type="compositionally biased region" description="Low complexity" evidence="11">
    <location>
        <begin position="128"/>
        <end position="137"/>
    </location>
</feature>
<name>A0ABN8L5Q9_CHISP</name>
<keyword evidence="5 10" id="KW-0156">Chromatin regulator</keyword>
<feature type="compositionally biased region" description="Basic residues" evidence="11">
    <location>
        <begin position="283"/>
        <end position="299"/>
    </location>
</feature>
<dbReference type="InterPro" id="IPR013246">
    <property type="entry name" value="SAGA_su_Sgf11"/>
</dbReference>